<accession>A0ABQ8KLN1</accession>
<feature type="transmembrane region" description="Helical" evidence="3">
    <location>
        <begin position="400"/>
        <end position="417"/>
    </location>
</feature>
<dbReference type="Proteomes" id="UP000814176">
    <property type="component" value="Unassembled WGS sequence"/>
</dbReference>
<feature type="transmembrane region" description="Helical" evidence="3">
    <location>
        <begin position="312"/>
        <end position="330"/>
    </location>
</feature>
<feature type="transmembrane region" description="Helical" evidence="3">
    <location>
        <begin position="142"/>
        <end position="162"/>
    </location>
</feature>
<keyword evidence="3" id="KW-0472">Membrane</keyword>
<evidence type="ECO:0000313" key="4">
    <source>
        <dbReference type="EMBL" id="KAH9838541.1"/>
    </source>
</evidence>
<sequence length="433" mass="46442">MPLPTEQRAPTPDGDLDEALVEGKNAAQIQLGPQSPPAITLTFPEGGLRAWSNVIGCFLLAFTSFGQLNAFGVFQTYYAENLLQDYTLSSISWIGSVQLVITYISGIILGRVFDIYGARSSLVIGWILSTFSLMMTSLSRKYYQIVLAQGIGLGIGIALQYMTVPTHWFRAKRAAAMGIVVSGASLSGIIYPIMLSRLFDSVGFPWAVRIMAFMNFGIQAVAIPLVKERLPHRLGLPLVDVGAFREGTFLLHIIAGFLAPFGLYTPYWYIELFSLSTGLSANLSFYMIAIMNAAGLVGRVLTGYLGDRYGRFNVTVPILVLGAISSMAIWTTSKGAAETVVFSRMEAAYSSISASATAQITPDPTQIGARIGMFMTAMAPGILTGPSISGAILQHNGGNYLGLQIFVGVMLLAAAGAESAARLYGAPQLFCIF</sequence>
<evidence type="ECO:0000256" key="2">
    <source>
        <dbReference type="ARBA" id="ARBA00006727"/>
    </source>
</evidence>
<name>A0ABQ8KLN1_9APHY</name>
<evidence type="ECO:0000256" key="1">
    <source>
        <dbReference type="ARBA" id="ARBA00004141"/>
    </source>
</evidence>
<proteinExistence type="inferred from homology"/>
<dbReference type="Pfam" id="PF07690">
    <property type="entry name" value="MFS_1"/>
    <property type="match status" value="1"/>
</dbReference>
<dbReference type="PANTHER" id="PTHR11360">
    <property type="entry name" value="MONOCARBOXYLATE TRANSPORTER"/>
    <property type="match status" value="1"/>
</dbReference>
<feature type="transmembrane region" description="Helical" evidence="3">
    <location>
        <begin position="116"/>
        <end position="136"/>
    </location>
</feature>
<evidence type="ECO:0000313" key="5">
    <source>
        <dbReference type="Proteomes" id="UP000814176"/>
    </source>
</evidence>
<comment type="subcellular location">
    <subcellularLocation>
        <location evidence="1">Membrane</location>
        <topology evidence="1">Multi-pass membrane protein</topology>
    </subcellularLocation>
</comment>
<dbReference type="EMBL" id="JADCUA010000007">
    <property type="protein sequence ID" value="KAH9838541.1"/>
    <property type="molecule type" value="Genomic_DNA"/>
</dbReference>
<reference evidence="4 5" key="1">
    <citation type="journal article" date="2021" name="Environ. Microbiol.">
        <title>Gene family expansions and transcriptome signatures uncover fungal adaptations to wood decay.</title>
        <authorList>
            <person name="Hage H."/>
            <person name="Miyauchi S."/>
            <person name="Viragh M."/>
            <person name="Drula E."/>
            <person name="Min B."/>
            <person name="Chaduli D."/>
            <person name="Navarro D."/>
            <person name="Favel A."/>
            <person name="Norest M."/>
            <person name="Lesage-Meessen L."/>
            <person name="Balint B."/>
            <person name="Merenyi Z."/>
            <person name="de Eugenio L."/>
            <person name="Morin E."/>
            <person name="Martinez A.T."/>
            <person name="Baldrian P."/>
            <person name="Stursova M."/>
            <person name="Martinez M.J."/>
            <person name="Novotny C."/>
            <person name="Magnuson J.K."/>
            <person name="Spatafora J.W."/>
            <person name="Maurice S."/>
            <person name="Pangilinan J."/>
            <person name="Andreopoulos W."/>
            <person name="LaButti K."/>
            <person name="Hundley H."/>
            <person name="Na H."/>
            <person name="Kuo A."/>
            <person name="Barry K."/>
            <person name="Lipzen A."/>
            <person name="Henrissat B."/>
            <person name="Riley R."/>
            <person name="Ahrendt S."/>
            <person name="Nagy L.G."/>
            <person name="Grigoriev I.V."/>
            <person name="Martin F."/>
            <person name="Rosso M.N."/>
        </authorList>
    </citation>
    <scope>NUCLEOTIDE SEQUENCE [LARGE SCALE GENOMIC DNA]</scope>
    <source>
        <strain evidence="4 5">CIRM-BRFM 1785</strain>
    </source>
</reference>
<dbReference type="InterPro" id="IPR011701">
    <property type="entry name" value="MFS"/>
</dbReference>
<dbReference type="PANTHER" id="PTHR11360:SF177">
    <property type="entry name" value="RIBOFLAVIN TRANSPORTER MCH5"/>
    <property type="match status" value="1"/>
</dbReference>
<dbReference type="SUPFAM" id="SSF103473">
    <property type="entry name" value="MFS general substrate transporter"/>
    <property type="match status" value="1"/>
</dbReference>
<feature type="transmembrane region" description="Helical" evidence="3">
    <location>
        <begin position="90"/>
        <end position="109"/>
    </location>
</feature>
<feature type="transmembrane region" description="Helical" evidence="3">
    <location>
        <begin position="54"/>
        <end position="78"/>
    </location>
</feature>
<feature type="transmembrane region" description="Helical" evidence="3">
    <location>
        <begin position="247"/>
        <end position="265"/>
    </location>
</feature>
<dbReference type="InterPro" id="IPR050327">
    <property type="entry name" value="Proton-linked_MCT"/>
</dbReference>
<dbReference type="RefSeq" id="XP_047780456.1">
    <property type="nucleotide sequence ID" value="XM_047925648.1"/>
</dbReference>
<dbReference type="GeneID" id="72006380"/>
<feature type="transmembrane region" description="Helical" evidence="3">
    <location>
        <begin position="174"/>
        <end position="194"/>
    </location>
</feature>
<keyword evidence="5" id="KW-1185">Reference proteome</keyword>
<comment type="caution">
    <text evidence="4">The sequence shown here is derived from an EMBL/GenBank/DDBJ whole genome shotgun (WGS) entry which is preliminary data.</text>
</comment>
<feature type="transmembrane region" description="Helical" evidence="3">
    <location>
        <begin position="371"/>
        <end position="393"/>
    </location>
</feature>
<keyword evidence="3" id="KW-1133">Transmembrane helix</keyword>
<gene>
    <name evidence="4" type="ORF">C8Q71DRAFT_795985</name>
</gene>
<protein>
    <submittedName>
        <fullName evidence="4">MFS monocarboxylate transporter</fullName>
    </submittedName>
</protein>
<dbReference type="InterPro" id="IPR036259">
    <property type="entry name" value="MFS_trans_sf"/>
</dbReference>
<feature type="transmembrane region" description="Helical" evidence="3">
    <location>
        <begin position="285"/>
        <end position="305"/>
    </location>
</feature>
<keyword evidence="3" id="KW-0812">Transmembrane</keyword>
<comment type="similarity">
    <text evidence="2">Belongs to the major facilitator superfamily. Monocarboxylate porter (TC 2.A.1.13) family.</text>
</comment>
<feature type="transmembrane region" description="Helical" evidence="3">
    <location>
        <begin position="206"/>
        <end position="226"/>
    </location>
</feature>
<evidence type="ECO:0000256" key="3">
    <source>
        <dbReference type="SAM" id="Phobius"/>
    </source>
</evidence>
<dbReference type="Gene3D" id="1.20.1250.20">
    <property type="entry name" value="MFS general substrate transporter like domains"/>
    <property type="match status" value="2"/>
</dbReference>
<organism evidence="4 5">
    <name type="scientific">Rhodofomes roseus</name>
    <dbReference type="NCBI Taxonomy" id="34475"/>
    <lineage>
        <taxon>Eukaryota</taxon>
        <taxon>Fungi</taxon>
        <taxon>Dikarya</taxon>
        <taxon>Basidiomycota</taxon>
        <taxon>Agaricomycotina</taxon>
        <taxon>Agaricomycetes</taxon>
        <taxon>Polyporales</taxon>
        <taxon>Rhodofomes</taxon>
    </lineage>
</organism>